<keyword evidence="2" id="KW-1185">Reference proteome</keyword>
<dbReference type="EMBL" id="CACTIH010000049">
    <property type="protein sequence ID" value="CAA2941598.1"/>
    <property type="molecule type" value="Genomic_DNA"/>
</dbReference>
<sequence>MDRLRWKPPLFCSQRRLCSGAEHRSRFGIYVVQRSRAAALFRSPMFTANLSATNVIFEIVRWLDDVAIVVVSGGGKGARVGSDDVGSIGELVGWVLL</sequence>
<dbReference type="AlphaFoldDB" id="A0A8S0PEP8"/>
<accession>A0A8S0PEP8</accession>
<evidence type="ECO:0000313" key="1">
    <source>
        <dbReference type="EMBL" id="CAA2941598.1"/>
    </source>
</evidence>
<reference evidence="1 2" key="1">
    <citation type="submission" date="2019-12" db="EMBL/GenBank/DDBJ databases">
        <authorList>
            <person name="Alioto T."/>
            <person name="Alioto T."/>
            <person name="Gomez Garrido J."/>
        </authorList>
    </citation>
    <scope>NUCLEOTIDE SEQUENCE [LARGE SCALE GENOMIC DNA]</scope>
</reference>
<dbReference type="Gramene" id="OE9A116275T1">
    <property type="protein sequence ID" value="OE9A116275C1"/>
    <property type="gene ID" value="OE9A116275"/>
</dbReference>
<protein>
    <submittedName>
        <fullName evidence="1">Uncharacterized protein</fullName>
    </submittedName>
</protein>
<evidence type="ECO:0000313" key="2">
    <source>
        <dbReference type="Proteomes" id="UP000594638"/>
    </source>
</evidence>
<organism evidence="1 2">
    <name type="scientific">Olea europaea subsp. europaea</name>
    <dbReference type="NCBI Taxonomy" id="158383"/>
    <lineage>
        <taxon>Eukaryota</taxon>
        <taxon>Viridiplantae</taxon>
        <taxon>Streptophyta</taxon>
        <taxon>Embryophyta</taxon>
        <taxon>Tracheophyta</taxon>
        <taxon>Spermatophyta</taxon>
        <taxon>Magnoliopsida</taxon>
        <taxon>eudicotyledons</taxon>
        <taxon>Gunneridae</taxon>
        <taxon>Pentapetalae</taxon>
        <taxon>asterids</taxon>
        <taxon>lamiids</taxon>
        <taxon>Lamiales</taxon>
        <taxon>Oleaceae</taxon>
        <taxon>Oleeae</taxon>
        <taxon>Olea</taxon>
    </lineage>
</organism>
<feature type="non-terminal residue" evidence="1">
    <location>
        <position position="1"/>
    </location>
</feature>
<gene>
    <name evidence="1" type="ORF">OLEA9_A116275</name>
</gene>
<name>A0A8S0PEP8_OLEEU</name>
<comment type="caution">
    <text evidence="1">The sequence shown here is derived from an EMBL/GenBank/DDBJ whole genome shotgun (WGS) entry which is preliminary data.</text>
</comment>
<dbReference type="Proteomes" id="UP000594638">
    <property type="component" value="Unassembled WGS sequence"/>
</dbReference>
<proteinExistence type="predicted"/>